<reference evidence="4" key="1">
    <citation type="journal article" date="2016" name="Nature">
        <title>The genome of the seagrass Zostera marina reveals angiosperm adaptation to the sea.</title>
        <authorList>
            <person name="Olsen J.L."/>
            <person name="Rouze P."/>
            <person name="Verhelst B."/>
            <person name="Lin Y.-C."/>
            <person name="Bayer T."/>
            <person name="Collen J."/>
            <person name="Dattolo E."/>
            <person name="De Paoli E."/>
            <person name="Dittami S."/>
            <person name="Maumus F."/>
            <person name="Michel G."/>
            <person name="Kersting A."/>
            <person name="Lauritano C."/>
            <person name="Lohaus R."/>
            <person name="Toepel M."/>
            <person name="Tonon T."/>
            <person name="Vanneste K."/>
            <person name="Amirebrahimi M."/>
            <person name="Brakel J."/>
            <person name="Bostroem C."/>
            <person name="Chovatia M."/>
            <person name="Grimwood J."/>
            <person name="Jenkins J.W."/>
            <person name="Jueterbock A."/>
            <person name="Mraz A."/>
            <person name="Stam W.T."/>
            <person name="Tice H."/>
            <person name="Bornberg-Bauer E."/>
            <person name="Green P.J."/>
            <person name="Pearson G.A."/>
            <person name="Procaccini G."/>
            <person name="Duarte C.M."/>
            <person name="Schmutz J."/>
            <person name="Reusch T.B.H."/>
            <person name="Van de Peer Y."/>
        </authorList>
    </citation>
    <scope>NUCLEOTIDE SEQUENCE [LARGE SCALE GENOMIC DNA]</scope>
    <source>
        <strain evidence="4">cv. Finnish</strain>
    </source>
</reference>
<dbReference type="GO" id="GO:0003723">
    <property type="term" value="F:RNA binding"/>
    <property type="evidence" value="ECO:0000318"/>
    <property type="project" value="GO_Central"/>
</dbReference>
<dbReference type="PANTHER" id="PTHR47926:SF500">
    <property type="entry name" value="REPEAT-CONTAINING PROTEIN, PUTATIVE-RELATED"/>
    <property type="match status" value="1"/>
</dbReference>
<proteinExistence type="predicted"/>
<dbReference type="OMA" id="HAGYWIH"/>
<sequence length="522" mass="58740">MNQLRTHSSYHYTKLLQSCNTFRALQQIHAQIITTLSSNQQDTILATKLISQYSQLHGISSLPFARRIFDGIKNKDVFLWNVMIRCYATFGHSSQATTLYDQMVQIGTRPNCHTYTFVLKACSSPAANTGGDFGRRKNAIHSRIFKCGLDSNLYVSNSLLSFYAKLGDLISARKLFDKITDKDLVTWNSMITSYRPGQSTDAQLHEALILFHRMLQSDTIYPDHFTFISILPICSKLSSIKEGLWIHTQIIKSIIPASHTIAGGLITMYATCGRLQTARILFNSIHHKNLIVWDAMMRAYGIHGHASQAFQLLTQMIETGISPDAICFTSVLSACSHSGMVEQGEKVFDMMDKHDVEKNEVHYACMVDLMGRAGKLQDAVEFISNMPSNVLMSGKDVWGALLGGCRIHGNLELAEEVAEKLFCVDPGNAGRYAVLARMYEDAGRWEDEARVRLLMRERGVRKPLGYSAIEVKRLVCVFGVEDESYLLSEEIYQTLDLLRLGSFSDEGGEEKETEMCLHLYMC</sequence>
<keyword evidence="1" id="KW-0677">Repeat</keyword>
<dbReference type="NCBIfam" id="TIGR00756">
    <property type="entry name" value="PPR"/>
    <property type="match status" value="2"/>
</dbReference>
<feature type="repeat" description="PPR" evidence="2">
    <location>
        <begin position="324"/>
        <end position="358"/>
    </location>
</feature>
<dbReference type="EMBL" id="LFYR01001032">
    <property type="protein sequence ID" value="KMZ65505.1"/>
    <property type="molecule type" value="Genomic_DNA"/>
</dbReference>
<evidence type="ECO:0000256" key="1">
    <source>
        <dbReference type="ARBA" id="ARBA00022737"/>
    </source>
</evidence>
<dbReference type="Proteomes" id="UP000036987">
    <property type="component" value="Unassembled WGS sequence"/>
</dbReference>
<dbReference type="InterPro" id="IPR046960">
    <property type="entry name" value="PPR_At4g14850-like_plant"/>
</dbReference>
<accession>A0A0K9PBD3</accession>
<dbReference type="OrthoDB" id="1882394at2759"/>
<dbReference type="PANTHER" id="PTHR47926">
    <property type="entry name" value="PENTATRICOPEPTIDE REPEAT-CONTAINING PROTEIN"/>
    <property type="match status" value="1"/>
</dbReference>
<dbReference type="FunFam" id="1.25.40.10:FF:000090">
    <property type="entry name" value="Pentatricopeptide repeat-containing protein, chloroplastic"/>
    <property type="match status" value="1"/>
</dbReference>
<keyword evidence="4" id="KW-1185">Reference proteome</keyword>
<dbReference type="Pfam" id="PF13041">
    <property type="entry name" value="PPR_2"/>
    <property type="match status" value="2"/>
</dbReference>
<gene>
    <name evidence="3" type="ORF">ZOSMA_31G00930</name>
</gene>
<protein>
    <submittedName>
        <fullName evidence="3">Pentatricopeptide repeat-containing protein</fullName>
    </submittedName>
</protein>
<comment type="caution">
    <text evidence="3">The sequence shown here is derived from an EMBL/GenBank/DDBJ whole genome shotgun (WGS) entry which is preliminary data.</text>
</comment>
<name>A0A0K9PBD3_ZOSMR</name>
<dbReference type="GO" id="GO:0009451">
    <property type="term" value="P:RNA modification"/>
    <property type="evidence" value="ECO:0000318"/>
    <property type="project" value="GO_Central"/>
</dbReference>
<feature type="repeat" description="PPR" evidence="2">
    <location>
        <begin position="289"/>
        <end position="323"/>
    </location>
</feature>
<dbReference type="PROSITE" id="PS51375">
    <property type="entry name" value="PPR"/>
    <property type="match status" value="3"/>
</dbReference>
<dbReference type="AlphaFoldDB" id="A0A0K9PBD3"/>
<evidence type="ECO:0000256" key="2">
    <source>
        <dbReference type="PROSITE-ProRule" id="PRU00708"/>
    </source>
</evidence>
<dbReference type="Pfam" id="PF01535">
    <property type="entry name" value="PPR"/>
    <property type="match status" value="2"/>
</dbReference>
<evidence type="ECO:0000313" key="3">
    <source>
        <dbReference type="EMBL" id="KMZ65505.1"/>
    </source>
</evidence>
<dbReference type="InterPro" id="IPR011990">
    <property type="entry name" value="TPR-like_helical_dom_sf"/>
</dbReference>
<feature type="repeat" description="PPR" evidence="2">
    <location>
        <begin position="76"/>
        <end position="110"/>
    </location>
</feature>
<evidence type="ECO:0000313" key="4">
    <source>
        <dbReference type="Proteomes" id="UP000036987"/>
    </source>
</evidence>
<dbReference type="Gene3D" id="1.25.40.10">
    <property type="entry name" value="Tetratricopeptide repeat domain"/>
    <property type="match status" value="3"/>
</dbReference>
<dbReference type="Pfam" id="PF20431">
    <property type="entry name" value="E_motif"/>
    <property type="match status" value="1"/>
</dbReference>
<organism evidence="3 4">
    <name type="scientific">Zostera marina</name>
    <name type="common">Eelgrass</name>
    <dbReference type="NCBI Taxonomy" id="29655"/>
    <lineage>
        <taxon>Eukaryota</taxon>
        <taxon>Viridiplantae</taxon>
        <taxon>Streptophyta</taxon>
        <taxon>Embryophyta</taxon>
        <taxon>Tracheophyta</taxon>
        <taxon>Spermatophyta</taxon>
        <taxon>Magnoliopsida</taxon>
        <taxon>Liliopsida</taxon>
        <taxon>Zosteraceae</taxon>
        <taxon>Zostera</taxon>
    </lineage>
</organism>
<dbReference type="InterPro" id="IPR046848">
    <property type="entry name" value="E_motif"/>
</dbReference>
<dbReference type="InterPro" id="IPR002885">
    <property type="entry name" value="PPR_rpt"/>
</dbReference>